<proteinExistence type="predicted"/>
<comment type="caution">
    <text evidence="1">The sequence shown here is derived from an EMBL/GenBank/DDBJ whole genome shotgun (WGS) entry which is preliminary data.</text>
</comment>
<dbReference type="EMBL" id="CAJMWQ010001325">
    <property type="protein sequence ID" value="CAE6446078.1"/>
    <property type="molecule type" value="Genomic_DNA"/>
</dbReference>
<gene>
    <name evidence="1" type="ORF">RDB_LOCUS74683</name>
</gene>
<dbReference type="AlphaFoldDB" id="A0A8H3B2P1"/>
<sequence length="236" mass="26631">MRRGSGLVSEEFEAEVKRALEKDKYTVREWFEMILQGKEGTVIQEATSGLYLIATGIASISSSDLTQSLGNVFLDLQCDIMKAVDQTPINELVPEDLYRRYKSTKNTSSPLNKQSENVLLQHIVLLSKGDPGTEGTKSNVIHQAYEAKCRLKERAVDFKCVQAFWVYYFAMSAATYSASVAQRERNPRKCPPTSVVRVLEVLIEDEDDRANVHLNLADIDQMIEEDEDEPTKQECA</sequence>
<protein>
    <submittedName>
        <fullName evidence="1">Uncharacterized protein</fullName>
    </submittedName>
</protein>
<evidence type="ECO:0000313" key="1">
    <source>
        <dbReference type="EMBL" id="CAE6446078.1"/>
    </source>
</evidence>
<name>A0A8H3B2P1_9AGAM</name>
<accession>A0A8H3B2P1</accession>
<dbReference type="Proteomes" id="UP000663826">
    <property type="component" value="Unassembled WGS sequence"/>
</dbReference>
<organism evidence="1 2">
    <name type="scientific">Rhizoctonia solani</name>
    <dbReference type="NCBI Taxonomy" id="456999"/>
    <lineage>
        <taxon>Eukaryota</taxon>
        <taxon>Fungi</taxon>
        <taxon>Dikarya</taxon>
        <taxon>Basidiomycota</taxon>
        <taxon>Agaricomycotina</taxon>
        <taxon>Agaricomycetes</taxon>
        <taxon>Cantharellales</taxon>
        <taxon>Ceratobasidiaceae</taxon>
        <taxon>Rhizoctonia</taxon>
    </lineage>
</organism>
<evidence type="ECO:0000313" key="2">
    <source>
        <dbReference type="Proteomes" id="UP000663826"/>
    </source>
</evidence>
<reference evidence="1" key="1">
    <citation type="submission" date="2021-01" db="EMBL/GenBank/DDBJ databases">
        <authorList>
            <person name="Kaushik A."/>
        </authorList>
    </citation>
    <scope>NUCLEOTIDE SEQUENCE</scope>
    <source>
        <strain evidence="1">AG1-1B</strain>
    </source>
</reference>